<keyword evidence="1" id="KW-1133">Transmembrane helix</keyword>
<dbReference type="Proteomes" id="UP000265431">
    <property type="component" value="Unassembled WGS sequence"/>
</dbReference>
<comment type="caution">
    <text evidence="2">The sequence shown here is derived from an EMBL/GenBank/DDBJ whole genome shotgun (WGS) entry which is preliminary data.</text>
</comment>
<keyword evidence="1" id="KW-0812">Transmembrane</keyword>
<name>A0A399QY26_9PROT</name>
<proteinExistence type="predicted"/>
<gene>
    <name evidence="2" type="ORF">D1224_11675</name>
</gene>
<organism evidence="2 3">
    <name type="scientific">Henriciella barbarensis</name>
    <dbReference type="NCBI Taxonomy" id="86342"/>
    <lineage>
        <taxon>Bacteria</taxon>
        <taxon>Pseudomonadati</taxon>
        <taxon>Pseudomonadota</taxon>
        <taxon>Alphaproteobacteria</taxon>
        <taxon>Hyphomonadales</taxon>
        <taxon>Hyphomonadaceae</taxon>
        <taxon>Henriciella</taxon>
    </lineage>
</organism>
<sequence>MDEYSASRTWRFHRAYGLAKDISNRSRKGDQMTRRILLMFAVVFFVAGTAAAQLRDIYTIREIEVEETAGSVIQAQQEAFASARVKGAYRLFERLTLPEDRSGKLSSGAVSAALANRLAVAVDVEEEERGGGKYVGKLAVVYNPTNVREFLDERSIPYIDQLAPKSVVFPVRSSANAVAWNSAWPNSSRGRLAPFETSRGTSATSSSAWQEMQGDVMAANARRAIKAELLGDAGSYRVRLISVTAAGETDLGTTGSSATLEAAAENAADLLDTVWKRSAIIRSGERTPVEATVLFTSLPEWNSLRSALARSPLVFGFEIIGLSRQGAVVRFAYAGERDKFISGLRERGVTADADDLGWVMTSAVTRAPS</sequence>
<evidence type="ECO:0000313" key="2">
    <source>
        <dbReference type="EMBL" id="RIJ22209.1"/>
    </source>
</evidence>
<dbReference type="EMBL" id="QWGB01000007">
    <property type="protein sequence ID" value="RIJ22209.1"/>
    <property type="molecule type" value="Genomic_DNA"/>
</dbReference>
<evidence type="ECO:0000256" key="1">
    <source>
        <dbReference type="SAM" id="Phobius"/>
    </source>
</evidence>
<feature type="transmembrane region" description="Helical" evidence="1">
    <location>
        <begin position="36"/>
        <end position="54"/>
    </location>
</feature>
<evidence type="ECO:0008006" key="4">
    <source>
        <dbReference type="Google" id="ProtNLM"/>
    </source>
</evidence>
<keyword evidence="3" id="KW-1185">Reference proteome</keyword>
<keyword evidence="1" id="KW-0472">Membrane</keyword>
<accession>A0A399QY26</accession>
<reference evidence="2 3" key="1">
    <citation type="submission" date="2018-08" db="EMBL/GenBank/DDBJ databases">
        <title>Henriciella mobilis sp. nov., isolated from seawater.</title>
        <authorList>
            <person name="Cheng H."/>
            <person name="Wu Y.-H."/>
            <person name="Xu X.-W."/>
            <person name="Guo L.-L."/>
        </authorList>
    </citation>
    <scope>NUCLEOTIDE SEQUENCE [LARGE SCALE GENOMIC DNA]</scope>
    <source>
        <strain evidence="2 3">CCUG66934</strain>
    </source>
</reference>
<protein>
    <recommendedName>
        <fullName evidence="4">DUF2066 domain-containing protein</fullName>
    </recommendedName>
</protein>
<evidence type="ECO:0000313" key="3">
    <source>
        <dbReference type="Proteomes" id="UP000265431"/>
    </source>
</evidence>
<dbReference type="AlphaFoldDB" id="A0A399QY26"/>